<dbReference type="Proteomes" id="UP000015101">
    <property type="component" value="Unassembled WGS sequence"/>
</dbReference>
<dbReference type="HOGENOM" id="CLU_1654019_0_0_1"/>
<feature type="compositionally biased region" description="Basic and acidic residues" evidence="1">
    <location>
        <begin position="31"/>
        <end position="42"/>
    </location>
</feature>
<dbReference type="EnsemblMetazoa" id="HelroT190306">
    <property type="protein sequence ID" value="HelroP190306"/>
    <property type="gene ID" value="HelroG190306"/>
</dbReference>
<sequence length="160" mass="19215">MVLDLVGDDNEEMKKRKNIMVWDRKKKKFVKGGENKTRKTKNEAGAVISGRNTKKNELYKTWLEKKKIKHADSDEDEDDGDQNKNKHLQHNRSSKSFTNNRERKTFKNDKRKFSKQTVPSLKQRSELKRKEQIIKNRQSAQKKQTFQKARREKRTKRNRK</sequence>
<feature type="domain" description="DBP10 C-terminal" evidence="2">
    <location>
        <begin position="4"/>
        <end position="65"/>
    </location>
</feature>
<evidence type="ECO:0000313" key="3">
    <source>
        <dbReference type="EMBL" id="ESO09857.1"/>
    </source>
</evidence>
<dbReference type="GO" id="GO:0005524">
    <property type="term" value="F:ATP binding"/>
    <property type="evidence" value="ECO:0007669"/>
    <property type="project" value="InterPro"/>
</dbReference>
<dbReference type="InParanoid" id="T1FRV9"/>
<dbReference type="EMBL" id="KB095905">
    <property type="protein sequence ID" value="ESO09857.1"/>
    <property type="molecule type" value="Genomic_DNA"/>
</dbReference>
<name>T1FRV9_HELRO</name>
<dbReference type="STRING" id="6412.T1FRV9"/>
<dbReference type="InterPro" id="IPR012541">
    <property type="entry name" value="DBP10_C"/>
</dbReference>
<feature type="region of interest" description="Disordered" evidence="1">
    <location>
        <begin position="69"/>
        <end position="160"/>
    </location>
</feature>
<dbReference type="AlphaFoldDB" id="T1FRV9"/>
<evidence type="ECO:0000313" key="4">
    <source>
        <dbReference type="EnsemblMetazoa" id="HelroP190306"/>
    </source>
</evidence>
<dbReference type="eggNOG" id="KOG0337">
    <property type="taxonomic scope" value="Eukaryota"/>
</dbReference>
<dbReference type="OMA" id="NTTIFEH"/>
<reference evidence="4" key="3">
    <citation type="submission" date="2015-06" db="UniProtKB">
        <authorList>
            <consortium name="EnsemblMetazoa"/>
        </authorList>
    </citation>
    <scope>IDENTIFICATION</scope>
</reference>
<feature type="region of interest" description="Disordered" evidence="1">
    <location>
        <begin position="29"/>
        <end position="55"/>
    </location>
</feature>
<dbReference type="EMBL" id="AMQM01002829">
    <property type="status" value="NOT_ANNOTATED_CDS"/>
    <property type="molecule type" value="Genomic_DNA"/>
</dbReference>
<dbReference type="GO" id="GO:0005634">
    <property type="term" value="C:nucleus"/>
    <property type="evidence" value="ECO:0007669"/>
    <property type="project" value="InterPro"/>
</dbReference>
<dbReference type="SMART" id="SM01123">
    <property type="entry name" value="DBP10CT"/>
    <property type="match status" value="1"/>
</dbReference>
<dbReference type="KEGG" id="hro:HELRODRAFT_190306"/>
<proteinExistence type="predicted"/>
<reference evidence="5" key="1">
    <citation type="submission" date="2012-12" db="EMBL/GenBank/DDBJ databases">
        <authorList>
            <person name="Hellsten U."/>
            <person name="Grimwood J."/>
            <person name="Chapman J.A."/>
            <person name="Shapiro H."/>
            <person name="Aerts A."/>
            <person name="Otillar R.P."/>
            <person name="Terry A.Y."/>
            <person name="Boore J.L."/>
            <person name="Simakov O."/>
            <person name="Marletaz F."/>
            <person name="Cho S.-J."/>
            <person name="Edsinger-Gonzales E."/>
            <person name="Havlak P."/>
            <person name="Kuo D.-H."/>
            <person name="Larsson T."/>
            <person name="Lv J."/>
            <person name="Arendt D."/>
            <person name="Savage R."/>
            <person name="Osoegawa K."/>
            <person name="de Jong P."/>
            <person name="Lindberg D.R."/>
            <person name="Seaver E.C."/>
            <person name="Weisblat D.A."/>
            <person name="Putnam N.H."/>
            <person name="Grigoriev I.V."/>
            <person name="Rokhsar D.S."/>
        </authorList>
    </citation>
    <scope>NUCLEOTIDE SEQUENCE</scope>
</reference>
<dbReference type="GO" id="GO:0003723">
    <property type="term" value="F:RNA binding"/>
    <property type="evidence" value="ECO:0007669"/>
    <property type="project" value="InterPro"/>
</dbReference>
<dbReference type="CTD" id="20211556"/>
<organism evidence="4 5">
    <name type="scientific">Helobdella robusta</name>
    <name type="common">Californian leech</name>
    <dbReference type="NCBI Taxonomy" id="6412"/>
    <lineage>
        <taxon>Eukaryota</taxon>
        <taxon>Metazoa</taxon>
        <taxon>Spiralia</taxon>
        <taxon>Lophotrochozoa</taxon>
        <taxon>Annelida</taxon>
        <taxon>Clitellata</taxon>
        <taxon>Hirudinea</taxon>
        <taxon>Rhynchobdellida</taxon>
        <taxon>Glossiphoniidae</taxon>
        <taxon>Helobdella</taxon>
    </lineage>
</organism>
<accession>T1FRV9</accession>
<dbReference type="RefSeq" id="XP_009011671.1">
    <property type="nucleotide sequence ID" value="XM_009013423.1"/>
</dbReference>
<feature type="compositionally biased region" description="Basic and acidic residues" evidence="1">
    <location>
        <begin position="123"/>
        <end position="134"/>
    </location>
</feature>
<reference evidence="3 5" key="2">
    <citation type="journal article" date="2013" name="Nature">
        <title>Insights into bilaterian evolution from three spiralian genomes.</title>
        <authorList>
            <person name="Simakov O."/>
            <person name="Marletaz F."/>
            <person name="Cho S.J."/>
            <person name="Edsinger-Gonzales E."/>
            <person name="Havlak P."/>
            <person name="Hellsten U."/>
            <person name="Kuo D.H."/>
            <person name="Larsson T."/>
            <person name="Lv J."/>
            <person name="Arendt D."/>
            <person name="Savage R."/>
            <person name="Osoegawa K."/>
            <person name="de Jong P."/>
            <person name="Grimwood J."/>
            <person name="Chapman J.A."/>
            <person name="Shapiro H."/>
            <person name="Aerts A."/>
            <person name="Otillar R.P."/>
            <person name="Terry A.Y."/>
            <person name="Boore J.L."/>
            <person name="Grigoriev I.V."/>
            <person name="Lindberg D.R."/>
            <person name="Seaver E.C."/>
            <person name="Weisblat D.A."/>
            <person name="Putnam N.H."/>
            <person name="Rokhsar D.S."/>
        </authorList>
    </citation>
    <scope>NUCLEOTIDE SEQUENCE</scope>
</reference>
<evidence type="ECO:0000259" key="2">
    <source>
        <dbReference type="SMART" id="SM01123"/>
    </source>
</evidence>
<evidence type="ECO:0000313" key="5">
    <source>
        <dbReference type="Proteomes" id="UP000015101"/>
    </source>
</evidence>
<dbReference type="Pfam" id="PF08147">
    <property type="entry name" value="DBP10CT"/>
    <property type="match status" value="1"/>
</dbReference>
<evidence type="ECO:0000256" key="1">
    <source>
        <dbReference type="SAM" id="MobiDB-lite"/>
    </source>
</evidence>
<feature type="compositionally biased region" description="Basic residues" evidence="1">
    <location>
        <begin position="148"/>
        <end position="160"/>
    </location>
</feature>
<keyword evidence="5" id="KW-1185">Reference proteome</keyword>
<dbReference type="GO" id="GO:0003724">
    <property type="term" value="F:RNA helicase activity"/>
    <property type="evidence" value="ECO:0007669"/>
    <property type="project" value="InterPro"/>
</dbReference>
<dbReference type="GeneID" id="20211556"/>
<protein>
    <recommendedName>
        <fullName evidence="2">DBP10 C-terminal domain-containing protein</fullName>
    </recommendedName>
</protein>
<feature type="compositionally biased region" description="Polar residues" evidence="1">
    <location>
        <begin position="135"/>
        <end position="147"/>
    </location>
</feature>
<dbReference type="OrthoDB" id="10070544at2759"/>
<gene>
    <name evidence="4" type="primary">20211556</name>
    <name evidence="3" type="ORF">HELRODRAFT_190306</name>
</gene>